<dbReference type="SUPFAM" id="SSF69572">
    <property type="entry name" value="Activating enzymes of the ubiquitin-like proteins"/>
    <property type="match status" value="1"/>
</dbReference>
<gene>
    <name evidence="2" type="ORF">F4562_002285</name>
</gene>
<evidence type="ECO:0000313" key="3">
    <source>
        <dbReference type="Proteomes" id="UP000540685"/>
    </source>
</evidence>
<dbReference type="Gene3D" id="3.40.50.720">
    <property type="entry name" value="NAD(P)-binding Rossmann-like Domain"/>
    <property type="match status" value="1"/>
</dbReference>
<feature type="region of interest" description="Disordered" evidence="1">
    <location>
        <begin position="290"/>
        <end position="309"/>
    </location>
</feature>
<sequence length="309" mass="32663">MATQEPLSARELRVARLGPDEVVVKRGLTEVRLAAPGIDALLARVVALADGSRSPDDVVGAFPPGEREDARELVTTLRSRGLLRHDAGDDPTARFWASMARLSPDGPGQVAKSAVLVTGTGRVADALARSLAACGVGRVETRPTPRTGEDGWDLWCAAADGPADPELVDVARRALDARAPLLPVWIDDLVVRVGPLTHPFDTACLRCYLMRADSGDVWREAHALLRAQWSPGAGFLPPLPAVAGEIAATEAVKHLAGLPVTACGRVIEVSLVPFHSAVRRVLRVPRCPDCSGTARQGAPVISHGSQLVD</sequence>
<comment type="caution">
    <text evidence="2">The sequence shown here is derived from an EMBL/GenBank/DDBJ whole genome shotgun (WGS) entry which is preliminary data.</text>
</comment>
<proteinExistence type="predicted"/>
<evidence type="ECO:0000313" key="2">
    <source>
        <dbReference type="EMBL" id="MBB5819223.1"/>
    </source>
</evidence>
<accession>A0A7W9MGC2</accession>
<evidence type="ECO:0000256" key="1">
    <source>
        <dbReference type="SAM" id="MobiDB-lite"/>
    </source>
</evidence>
<dbReference type="EMBL" id="JACHMP010000001">
    <property type="protein sequence ID" value="MBB5819223.1"/>
    <property type="molecule type" value="Genomic_DNA"/>
</dbReference>
<dbReference type="Proteomes" id="UP000540685">
    <property type="component" value="Unassembled WGS sequence"/>
</dbReference>
<keyword evidence="3" id="KW-1185">Reference proteome</keyword>
<dbReference type="InterPro" id="IPR035985">
    <property type="entry name" value="Ubiquitin-activating_enz"/>
</dbReference>
<name>A0A7W9MGC2_9ACTN</name>
<dbReference type="AlphaFoldDB" id="A0A7W9MGC2"/>
<protein>
    <submittedName>
        <fullName evidence="2">Bacteriocin biosynthesis cyclodehydratase domain-containing protein</fullName>
    </submittedName>
</protein>
<dbReference type="NCBIfam" id="TIGR03882">
    <property type="entry name" value="cyclo_dehyd_2"/>
    <property type="match status" value="1"/>
</dbReference>
<organism evidence="2 3">
    <name type="scientific">Streptosporangium becharense</name>
    <dbReference type="NCBI Taxonomy" id="1816182"/>
    <lineage>
        <taxon>Bacteria</taxon>
        <taxon>Bacillati</taxon>
        <taxon>Actinomycetota</taxon>
        <taxon>Actinomycetes</taxon>
        <taxon>Streptosporangiales</taxon>
        <taxon>Streptosporangiaceae</taxon>
        <taxon>Streptosporangium</taxon>
    </lineage>
</organism>
<reference evidence="2 3" key="1">
    <citation type="submission" date="2020-08" db="EMBL/GenBank/DDBJ databases">
        <title>Sequencing the genomes of 1000 actinobacteria strains.</title>
        <authorList>
            <person name="Klenk H.-P."/>
        </authorList>
    </citation>
    <scope>NUCLEOTIDE SEQUENCE [LARGE SCALE GENOMIC DNA]</scope>
    <source>
        <strain evidence="2 3">DSM 46887</strain>
    </source>
</reference>
<dbReference type="RefSeq" id="WP_184538900.1">
    <property type="nucleotide sequence ID" value="NZ_JACHMP010000001.1"/>
</dbReference>
<dbReference type="GO" id="GO:0008641">
    <property type="term" value="F:ubiquitin-like modifier activating enzyme activity"/>
    <property type="evidence" value="ECO:0007669"/>
    <property type="project" value="InterPro"/>
</dbReference>
<dbReference type="InterPro" id="IPR022291">
    <property type="entry name" value="Bacteriocin_synth_cyclodeHase"/>
</dbReference>